<evidence type="ECO:0000313" key="1">
    <source>
        <dbReference type="EMBL" id="KAK3758587.1"/>
    </source>
</evidence>
<protein>
    <submittedName>
        <fullName evidence="1">Uncharacterized protein</fullName>
    </submittedName>
</protein>
<accession>A0AAE0YX03</accession>
<sequence length="94" mass="10165">MIKIQCIDSLASTIFIPSSSDGQKGSDAVLVLNTGTAWSRLSSKSLNVKNGLEIIYDGGVGYAYVVRPRPPANQKIVFKFHRPGSRDPTESVPD</sequence>
<keyword evidence="2" id="KW-1185">Reference proteome</keyword>
<gene>
    <name evidence="1" type="ORF">RRG08_041237</name>
</gene>
<reference evidence="1" key="1">
    <citation type="journal article" date="2023" name="G3 (Bethesda)">
        <title>A reference genome for the long-term kleptoplast-retaining sea slug Elysia crispata morphotype clarki.</title>
        <authorList>
            <person name="Eastman K.E."/>
            <person name="Pendleton A.L."/>
            <person name="Shaikh M.A."/>
            <person name="Suttiyut T."/>
            <person name="Ogas R."/>
            <person name="Tomko P."/>
            <person name="Gavelis G."/>
            <person name="Widhalm J.R."/>
            <person name="Wisecaver J.H."/>
        </authorList>
    </citation>
    <scope>NUCLEOTIDE SEQUENCE</scope>
    <source>
        <strain evidence="1">ECLA1</strain>
    </source>
</reference>
<organism evidence="1 2">
    <name type="scientific">Elysia crispata</name>
    <name type="common">lettuce slug</name>
    <dbReference type="NCBI Taxonomy" id="231223"/>
    <lineage>
        <taxon>Eukaryota</taxon>
        <taxon>Metazoa</taxon>
        <taxon>Spiralia</taxon>
        <taxon>Lophotrochozoa</taxon>
        <taxon>Mollusca</taxon>
        <taxon>Gastropoda</taxon>
        <taxon>Heterobranchia</taxon>
        <taxon>Euthyneura</taxon>
        <taxon>Panpulmonata</taxon>
        <taxon>Sacoglossa</taxon>
        <taxon>Placobranchoidea</taxon>
        <taxon>Plakobranchidae</taxon>
        <taxon>Elysia</taxon>
    </lineage>
</organism>
<proteinExistence type="predicted"/>
<dbReference type="EMBL" id="JAWDGP010005262">
    <property type="protein sequence ID" value="KAK3758587.1"/>
    <property type="molecule type" value="Genomic_DNA"/>
</dbReference>
<evidence type="ECO:0000313" key="2">
    <source>
        <dbReference type="Proteomes" id="UP001283361"/>
    </source>
</evidence>
<name>A0AAE0YX03_9GAST</name>
<dbReference type="Proteomes" id="UP001283361">
    <property type="component" value="Unassembled WGS sequence"/>
</dbReference>
<dbReference type="AlphaFoldDB" id="A0AAE0YX03"/>
<comment type="caution">
    <text evidence="1">The sequence shown here is derived from an EMBL/GenBank/DDBJ whole genome shotgun (WGS) entry which is preliminary data.</text>
</comment>